<name>W2CKX3_9BACT</name>
<proteinExistence type="predicted"/>
<sequence length="222" mass="25126">MTIMELPSLIRSLTLIDDRRNNKNKRYPLPLLLLIAFCASISKHDSWYTMQDYALAHEASIRELYKQLFGEELEHVTPSHDTLKIVPCKSHSPQGLQGGLSKLWIVDLLQWDEQTRQICIDGKTMRGVKKLSPDTESHIVSAYDPHLQLVLSMDAVPTKRNELDAIRRLLDELDVTDALITIDAIGCQHDVAEQVLEAGGDYVLQVKGNQPTLLQELEDSFP</sequence>
<protein>
    <recommendedName>
        <fullName evidence="5">H repeat-associated protein N-terminal domain-containing protein</fullName>
    </recommendedName>
</protein>
<dbReference type="AlphaFoldDB" id="W2CKX3"/>
<feature type="non-terminal residue" evidence="3">
    <location>
        <position position="222"/>
    </location>
</feature>
<dbReference type="GO" id="GO:0003677">
    <property type="term" value="F:DNA binding"/>
    <property type="evidence" value="ECO:0007669"/>
    <property type="project" value="InterPro"/>
</dbReference>
<dbReference type="GO" id="GO:0004803">
    <property type="term" value="F:transposase activity"/>
    <property type="evidence" value="ECO:0007669"/>
    <property type="project" value="InterPro"/>
</dbReference>
<dbReference type="Pfam" id="PF13808">
    <property type="entry name" value="DDE_Tnp_1_assoc"/>
    <property type="match status" value="1"/>
</dbReference>
<dbReference type="InterPro" id="IPR051698">
    <property type="entry name" value="Transposase_11-like"/>
</dbReference>
<dbReference type="Proteomes" id="UP000034982">
    <property type="component" value="Unassembled WGS sequence"/>
</dbReference>
<dbReference type="InterPro" id="IPR032806">
    <property type="entry name" value="YbfD_N"/>
</dbReference>
<dbReference type="PANTHER" id="PTHR30298:SF0">
    <property type="entry name" value="PROTEIN YBFL-RELATED"/>
    <property type="match status" value="1"/>
</dbReference>
<gene>
    <name evidence="3" type="ORF">T230_09045</name>
</gene>
<feature type="domain" description="Transposase IS4-like" evidence="1">
    <location>
        <begin position="115"/>
        <end position="212"/>
    </location>
</feature>
<evidence type="ECO:0000259" key="2">
    <source>
        <dbReference type="Pfam" id="PF13808"/>
    </source>
</evidence>
<evidence type="ECO:0000313" key="3">
    <source>
        <dbReference type="EMBL" id="ETK07126.1"/>
    </source>
</evidence>
<evidence type="ECO:0008006" key="5">
    <source>
        <dbReference type="Google" id="ProtNLM"/>
    </source>
</evidence>
<comment type="caution">
    <text evidence="3">The sequence shown here is derived from an EMBL/GenBank/DDBJ whole genome shotgun (WGS) entry which is preliminary data.</text>
</comment>
<dbReference type="EMBL" id="AYYE01001068">
    <property type="protein sequence ID" value="ETK07126.1"/>
    <property type="molecule type" value="Genomic_DNA"/>
</dbReference>
<dbReference type="InterPro" id="IPR047647">
    <property type="entry name" value="ISAs1_transpos"/>
</dbReference>
<dbReference type="NCBIfam" id="NF033564">
    <property type="entry name" value="transpos_ISAs1"/>
    <property type="match status" value="1"/>
</dbReference>
<accession>W2CKX3</accession>
<feature type="domain" description="H repeat-associated protein N-terminal" evidence="2">
    <location>
        <begin position="12"/>
        <end position="87"/>
    </location>
</feature>
<organism evidence="3 4">
    <name type="scientific">Tannerella sp. oral taxon BU063 isolate Cell 1/3</name>
    <dbReference type="NCBI Taxonomy" id="1411022"/>
    <lineage>
        <taxon>Bacteria</taxon>
        <taxon>Pseudomonadati</taxon>
        <taxon>Bacteroidota</taxon>
        <taxon>Bacteroidia</taxon>
        <taxon>Bacteroidales</taxon>
        <taxon>Tannerellaceae</taxon>
        <taxon>Tannerella</taxon>
    </lineage>
</organism>
<dbReference type="GO" id="GO:0006313">
    <property type="term" value="P:DNA transposition"/>
    <property type="evidence" value="ECO:0007669"/>
    <property type="project" value="InterPro"/>
</dbReference>
<evidence type="ECO:0000259" key="1">
    <source>
        <dbReference type="Pfam" id="PF01609"/>
    </source>
</evidence>
<dbReference type="Pfam" id="PF01609">
    <property type="entry name" value="DDE_Tnp_1"/>
    <property type="match status" value="1"/>
</dbReference>
<dbReference type="PANTHER" id="PTHR30298">
    <property type="entry name" value="H REPEAT-ASSOCIATED PREDICTED TRANSPOSASE"/>
    <property type="match status" value="1"/>
</dbReference>
<dbReference type="InterPro" id="IPR002559">
    <property type="entry name" value="Transposase_11"/>
</dbReference>
<evidence type="ECO:0000313" key="4">
    <source>
        <dbReference type="Proteomes" id="UP000034982"/>
    </source>
</evidence>
<reference evidence="3 4" key="1">
    <citation type="submission" date="2013-11" db="EMBL/GenBank/DDBJ databases">
        <title>Single cell genomics of uncultured Tannerella BU063 (oral taxon 286).</title>
        <authorList>
            <person name="Beall C.J."/>
            <person name="Campbell A.G."/>
            <person name="Griffen A.L."/>
            <person name="Podar M."/>
            <person name="Leys E.J."/>
        </authorList>
    </citation>
    <scope>NUCLEOTIDE SEQUENCE [LARGE SCALE GENOMIC DNA]</scope>
    <source>
        <strain evidence="3">Cell 1/3</strain>
    </source>
</reference>